<gene>
    <name evidence="11" type="ORF">DGYR_LOCUS13152</name>
</gene>
<sequence>MPRVVPNQKETFENDDLLRRLSRETEIRYTSYRDRQVEDRREKFREGCEKGYTEVVFLKSRFIFNGVCVIWKGSVDLTRLDGSGRLEFDVEKAKIEERLLDEEVSCYRRRLQEFEEKERLYFLQQQQQQQNEEKAKKAEAELRRRQYSFFEAVRPPTVSSLQQTPHFHFELCPPPPPPPPPSHPFLTAPGYHRMKGFFNETNRGKIRNYRGRYCRSPRRKRRAAMGANGTESEQERNLRIDSCTRFEFILYTIIMSSLCILGVFGNTVAYYVFKRDKIKTSTTFILQGLAVIDSCLLILGLPLYTVLPLIAYLKLNKFYVNYCHAYIQVSLLPFGFIAQTATIWTTVLVGVNRYIAVCRPYQGRDSDFISTFF</sequence>
<dbReference type="OrthoDB" id="10026505at2759"/>
<evidence type="ECO:0000256" key="3">
    <source>
        <dbReference type="ARBA" id="ARBA00022692"/>
    </source>
</evidence>
<proteinExistence type="inferred from homology"/>
<dbReference type="GO" id="GO:0004930">
    <property type="term" value="F:G protein-coupled receptor activity"/>
    <property type="evidence" value="ECO:0007669"/>
    <property type="project" value="InterPro"/>
</dbReference>
<evidence type="ECO:0000313" key="11">
    <source>
        <dbReference type="EMBL" id="CAD5125841.1"/>
    </source>
</evidence>
<dbReference type="GO" id="GO:0016020">
    <property type="term" value="C:membrane"/>
    <property type="evidence" value="ECO:0007669"/>
    <property type="project" value="UniProtKB-SubCell"/>
</dbReference>
<dbReference type="Gene3D" id="1.20.1070.10">
    <property type="entry name" value="Rhodopsin 7-helix transmembrane proteins"/>
    <property type="match status" value="1"/>
</dbReference>
<dbReference type="InterPro" id="IPR036552">
    <property type="entry name" value="CBF_bsu_sf"/>
</dbReference>
<comment type="similarity">
    <text evidence="7">Belongs to the CBF-beta family.</text>
</comment>
<evidence type="ECO:0000256" key="5">
    <source>
        <dbReference type="ARBA" id="ARBA00023136"/>
    </source>
</evidence>
<dbReference type="GO" id="GO:0003713">
    <property type="term" value="F:transcription coactivator activity"/>
    <property type="evidence" value="ECO:0007669"/>
    <property type="project" value="InterPro"/>
</dbReference>
<dbReference type="InterPro" id="IPR017452">
    <property type="entry name" value="GPCR_Rhodpsn_7TM"/>
</dbReference>
<dbReference type="Proteomes" id="UP000549394">
    <property type="component" value="Unassembled WGS sequence"/>
</dbReference>
<dbReference type="PANTHER" id="PTHR10276:SF3">
    <property type="entry name" value="CORE-BINDING FACTOR SUBUNIT BETA"/>
    <property type="match status" value="1"/>
</dbReference>
<evidence type="ECO:0000256" key="9">
    <source>
        <dbReference type="SAM" id="Phobius"/>
    </source>
</evidence>
<keyword evidence="12" id="KW-1185">Reference proteome</keyword>
<dbReference type="GO" id="GO:0006357">
    <property type="term" value="P:regulation of transcription by RNA polymerase II"/>
    <property type="evidence" value="ECO:0007669"/>
    <property type="project" value="TreeGrafter"/>
</dbReference>
<evidence type="ECO:0000256" key="8">
    <source>
        <dbReference type="SAM" id="Coils"/>
    </source>
</evidence>
<name>A0A7I8WCK9_9ANNE</name>
<evidence type="ECO:0000256" key="1">
    <source>
        <dbReference type="ARBA" id="ARBA00004123"/>
    </source>
</evidence>
<comment type="caution">
    <text evidence="11">The sequence shown here is derived from an EMBL/GenBank/DDBJ whole genome shotgun (WGS) entry which is preliminary data.</text>
</comment>
<evidence type="ECO:0000256" key="7">
    <source>
        <dbReference type="ARBA" id="ARBA00025734"/>
    </source>
</evidence>
<accession>A0A7I8WCK9</accession>
<dbReference type="InterPro" id="IPR003417">
    <property type="entry name" value="CBF_beta"/>
</dbReference>
<keyword evidence="3 9" id="KW-0812">Transmembrane</keyword>
<dbReference type="AlphaFoldDB" id="A0A7I8WCK9"/>
<keyword evidence="4 9" id="KW-1133">Transmembrane helix</keyword>
<dbReference type="PANTHER" id="PTHR10276">
    <property type="entry name" value="CORE-BINDING FACTOR, BETA SUBUNIT"/>
    <property type="match status" value="1"/>
</dbReference>
<feature type="transmembrane region" description="Helical" evidence="9">
    <location>
        <begin position="325"/>
        <end position="351"/>
    </location>
</feature>
<dbReference type="SUPFAM" id="SSF50723">
    <property type="entry name" value="Core binding factor beta, CBF"/>
    <property type="match status" value="1"/>
</dbReference>
<evidence type="ECO:0000256" key="6">
    <source>
        <dbReference type="ARBA" id="ARBA00023242"/>
    </source>
</evidence>
<protein>
    <submittedName>
        <fullName evidence="11">DgyrCDS14041</fullName>
    </submittedName>
</protein>
<evidence type="ECO:0000256" key="4">
    <source>
        <dbReference type="ARBA" id="ARBA00022989"/>
    </source>
</evidence>
<comment type="subcellular location">
    <subcellularLocation>
        <location evidence="2">Membrane</location>
    </subcellularLocation>
    <subcellularLocation>
        <location evidence="1">Nucleus</location>
    </subcellularLocation>
</comment>
<dbReference type="GO" id="GO:0016513">
    <property type="term" value="C:core-binding factor complex"/>
    <property type="evidence" value="ECO:0007669"/>
    <property type="project" value="TreeGrafter"/>
</dbReference>
<keyword evidence="5 9" id="KW-0472">Membrane</keyword>
<dbReference type="PROSITE" id="PS50262">
    <property type="entry name" value="G_PROTEIN_RECEP_F1_2"/>
    <property type="match status" value="1"/>
</dbReference>
<dbReference type="SUPFAM" id="SSF81321">
    <property type="entry name" value="Family A G protein-coupled receptor-like"/>
    <property type="match status" value="1"/>
</dbReference>
<keyword evidence="6" id="KW-0539">Nucleus</keyword>
<dbReference type="Pfam" id="PF02312">
    <property type="entry name" value="CBF_beta"/>
    <property type="match status" value="1"/>
</dbReference>
<feature type="transmembrane region" description="Helical" evidence="9">
    <location>
        <begin position="285"/>
        <end position="313"/>
    </location>
</feature>
<dbReference type="Gene3D" id="2.40.250.10">
    <property type="entry name" value="Core binding factor, beta subunit"/>
    <property type="match status" value="2"/>
</dbReference>
<dbReference type="PRINTS" id="PR00237">
    <property type="entry name" value="GPCRRHODOPSN"/>
</dbReference>
<reference evidence="11 12" key="1">
    <citation type="submission" date="2020-08" db="EMBL/GenBank/DDBJ databases">
        <authorList>
            <person name="Hejnol A."/>
        </authorList>
    </citation>
    <scope>NUCLEOTIDE SEQUENCE [LARGE SCALE GENOMIC DNA]</scope>
</reference>
<evidence type="ECO:0000256" key="2">
    <source>
        <dbReference type="ARBA" id="ARBA00004370"/>
    </source>
</evidence>
<dbReference type="EMBL" id="CAJFCJ010000029">
    <property type="protein sequence ID" value="CAD5125841.1"/>
    <property type="molecule type" value="Genomic_DNA"/>
</dbReference>
<dbReference type="GO" id="GO:0043565">
    <property type="term" value="F:sequence-specific DNA binding"/>
    <property type="evidence" value="ECO:0007669"/>
    <property type="project" value="TreeGrafter"/>
</dbReference>
<evidence type="ECO:0000313" key="12">
    <source>
        <dbReference type="Proteomes" id="UP000549394"/>
    </source>
</evidence>
<feature type="domain" description="G-protein coupled receptors family 1 profile" evidence="10">
    <location>
        <begin position="265"/>
        <end position="373"/>
    </location>
</feature>
<organism evidence="11 12">
    <name type="scientific">Dimorphilus gyrociliatus</name>
    <dbReference type="NCBI Taxonomy" id="2664684"/>
    <lineage>
        <taxon>Eukaryota</taxon>
        <taxon>Metazoa</taxon>
        <taxon>Spiralia</taxon>
        <taxon>Lophotrochozoa</taxon>
        <taxon>Annelida</taxon>
        <taxon>Polychaeta</taxon>
        <taxon>Polychaeta incertae sedis</taxon>
        <taxon>Dinophilidae</taxon>
        <taxon>Dimorphilus</taxon>
    </lineage>
</organism>
<keyword evidence="8" id="KW-0175">Coiled coil</keyword>
<feature type="transmembrane region" description="Helical" evidence="9">
    <location>
        <begin position="248"/>
        <end position="273"/>
    </location>
</feature>
<feature type="coiled-coil region" evidence="8">
    <location>
        <begin position="97"/>
        <end position="145"/>
    </location>
</feature>
<evidence type="ECO:0000259" key="10">
    <source>
        <dbReference type="PROSITE" id="PS50262"/>
    </source>
</evidence>
<dbReference type="InterPro" id="IPR000276">
    <property type="entry name" value="GPCR_Rhodpsn"/>
</dbReference>